<reference evidence="13 14" key="1">
    <citation type="submission" date="2020-01" db="EMBL/GenBank/DDBJ databases">
        <authorList>
            <consortium name="DOE Joint Genome Institute"/>
            <person name="Haridas S."/>
            <person name="Albert R."/>
            <person name="Binder M."/>
            <person name="Bloem J."/>
            <person name="Labutti K."/>
            <person name="Salamov A."/>
            <person name="Andreopoulos B."/>
            <person name="Baker S.E."/>
            <person name="Barry K."/>
            <person name="Bills G."/>
            <person name="Bluhm B.H."/>
            <person name="Cannon C."/>
            <person name="Castanera R."/>
            <person name="Culley D.E."/>
            <person name="Daum C."/>
            <person name="Ezra D."/>
            <person name="Gonzalez J.B."/>
            <person name="Henrissat B."/>
            <person name="Kuo A."/>
            <person name="Liang C."/>
            <person name="Lipzen A."/>
            <person name="Lutzoni F."/>
            <person name="Magnuson J."/>
            <person name="Mondo S."/>
            <person name="Nolan M."/>
            <person name="Ohm R."/>
            <person name="Pangilinan J."/>
            <person name="Park H.-J.H."/>
            <person name="Ramirez L."/>
            <person name="Alfaro M."/>
            <person name="Sun H."/>
            <person name="Tritt A."/>
            <person name="Yoshinaga Y."/>
            <person name="Zwiers L.-H.L."/>
            <person name="Turgeon B.G."/>
            <person name="Goodwin S.B."/>
            <person name="Spatafora J.W."/>
            <person name="Crous P.W."/>
            <person name="Grigoriev I.V."/>
        </authorList>
    </citation>
    <scope>NUCLEOTIDE SEQUENCE [LARGE SCALE GENOMIC DNA]</scope>
    <source>
        <strain evidence="13 14">CBS 611.86</strain>
    </source>
</reference>
<evidence type="ECO:0000256" key="4">
    <source>
        <dbReference type="ARBA" id="ARBA00012950"/>
    </source>
</evidence>
<dbReference type="Gene3D" id="3.40.630.30">
    <property type="match status" value="1"/>
</dbReference>
<evidence type="ECO:0000256" key="2">
    <source>
        <dbReference type="ARBA" id="ARBA00004496"/>
    </source>
</evidence>
<comment type="subcellular location">
    <subcellularLocation>
        <location evidence="2">Cytoplasm</location>
    </subcellularLocation>
    <subcellularLocation>
        <location evidence="1">Nucleus</location>
    </subcellularLocation>
</comment>
<protein>
    <recommendedName>
        <fullName evidence="5">N-alpha-acetyltransferase 40</fullName>
        <ecNumber evidence="4">2.3.1.257</ecNumber>
    </recommendedName>
</protein>
<dbReference type="PANTHER" id="PTHR20531">
    <property type="entry name" value="N-ALPHA-ACETYLTRANSFERASE 40"/>
    <property type="match status" value="1"/>
</dbReference>
<evidence type="ECO:0000256" key="1">
    <source>
        <dbReference type="ARBA" id="ARBA00004123"/>
    </source>
</evidence>
<evidence type="ECO:0000256" key="9">
    <source>
        <dbReference type="ARBA" id="ARBA00023315"/>
    </source>
</evidence>
<evidence type="ECO:0000256" key="11">
    <source>
        <dbReference type="ARBA" id="ARBA00049524"/>
    </source>
</evidence>
<comment type="catalytic activity">
    <reaction evidence="10">
        <text>N-terminal L-seryl-[histone H2A] + acetyl-CoA = N-terminal N(alpha)-acetyl-L-seryl-[histone H2A] + CoA + H(+)</text>
        <dbReference type="Rhea" id="RHEA:50600"/>
        <dbReference type="Rhea" id="RHEA-COMP:12742"/>
        <dbReference type="Rhea" id="RHEA-COMP:12744"/>
        <dbReference type="ChEBI" id="CHEBI:15378"/>
        <dbReference type="ChEBI" id="CHEBI:57287"/>
        <dbReference type="ChEBI" id="CHEBI:57288"/>
        <dbReference type="ChEBI" id="CHEBI:64738"/>
        <dbReference type="ChEBI" id="CHEBI:83690"/>
        <dbReference type="EC" id="2.3.1.257"/>
    </reaction>
</comment>
<keyword evidence="14" id="KW-1185">Reference proteome</keyword>
<evidence type="ECO:0000256" key="10">
    <source>
        <dbReference type="ARBA" id="ARBA00047821"/>
    </source>
</evidence>
<dbReference type="InterPro" id="IPR000182">
    <property type="entry name" value="GNAT_dom"/>
</dbReference>
<evidence type="ECO:0000259" key="12">
    <source>
        <dbReference type="PROSITE" id="PS51186"/>
    </source>
</evidence>
<comment type="catalytic activity">
    <reaction evidence="11">
        <text>N-terminal L-seryl-[histone H4] + acetyl-CoA = N-terminal N(alpha)-acetyl-L-seryl-[histone H4] + CoA + H(+)</text>
        <dbReference type="Rhea" id="RHEA:50596"/>
        <dbReference type="Rhea" id="RHEA-COMP:12740"/>
        <dbReference type="Rhea" id="RHEA-COMP:12743"/>
        <dbReference type="ChEBI" id="CHEBI:15378"/>
        <dbReference type="ChEBI" id="CHEBI:57287"/>
        <dbReference type="ChEBI" id="CHEBI:57288"/>
        <dbReference type="ChEBI" id="CHEBI:64738"/>
        <dbReference type="ChEBI" id="CHEBI:83690"/>
        <dbReference type="EC" id="2.3.1.257"/>
    </reaction>
</comment>
<dbReference type="PANTHER" id="PTHR20531:SF1">
    <property type="entry name" value="N-ALPHA-ACETYLTRANSFERASE 40"/>
    <property type="match status" value="1"/>
</dbReference>
<dbReference type="Proteomes" id="UP000481861">
    <property type="component" value="Unassembled WGS sequence"/>
</dbReference>
<evidence type="ECO:0000313" key="14">
    <source>
        <dbReference type="Proteomes" id="UP000481861"/>
    </source>
</evidence>
<evidence type="ECO:0000256" key="7">
    <source>
        <dbReference type="ARBA" id="ARBA00022679"/>
    </source>
</evidence>
<comment type="similarity">
    <text evidence="3">Belongs to the acetyltransferase family. NAA40 subfamily.</text>
</comment>
<dbReference type="SUPFAM" id="SSF55729">
    <property type="entry name" value="Acyl-CoA N-acyltransferases (Nat)"/>
    <property type="match status" value="1"/>
</dbReference>
<dbReference type="EC" id="2.3.1.257" evidence="4"/>
<dbReference type="InterPro" id="IPR016181">
    <property type="entry name" value="Acyl_CoA_acyltransferase"/>
</dbReference>
<dbReference type="GO" id="GO:1990189">
    <property type="term" value="F:protein N-terminal-serine acetyltransferase activity"/>
    <property type="evidence" value="ECO:0007669"/>
    <property type="project" value="UniProtKB-EC"/>
</dbReference>
<evidence type="ECO:0000256" key="5">
    <source>
        <dbReference type="ARBA" id="ARBA00015043"/>
    </source>
</evidence>
<dbReference type="Pfam" id="PF00583">
    <property type="entry name" value="Acetyltransf_1"/>
    <property type="match status" value="1"/>
</dbReference>
<dbReference type="OrthoDB" id="424551at2759"/>
<dbReference type="GO" id="GO:0005737">
    <property type="term" value="C:cytoplasm"/>
    <property type="evidence" value="ECO:0007669"/>
    <property type="project" value="UniProtKB-SubCell"/>
</dbReference>
<dbReference type="InterPro" id="IPR039949">
    <property type="entry name" value="NAA40"/>
</dbReference>
<dbReference type="EMBL" id="JAADJZ010000003">
    <property type="protein sequence ID" value="KAF2876154.1"/>
    <property type="molecule type" value="Genomic_DNA"/>
</dbReference>
<keyword evidence="8" id="KW-0539">Nucleus</keyword>
<proteinExistence type="inferred from homology"/>
<dbReference type="GO" id="GO:0010485">
    <property type="term" value="F:histone H4 acetyltransferase activity"/>
    <property type="evidence" value="ECO:0007669"/>
    <property type="project" value="InterPro"/>
</dbReference>
<evidence type="ECO:0000256" key="6">
    <source>
        <dbReference type="ARBA" id="ARBA00022490"/>
    </source>
</evidence>
<evidence type="ECO:0000256" key="8">
    <source>
        <dbReference type="ARBA" id="ARBA00023242"/>
    </source>
</evidence>
<keyword evidence="6" id="KW-0963">Cytoplasm</keyword>
<feature type="domain" description="N-acetyltransferase" evidence="12">
    <location>
        <begin position="75"/>
        <end position="257"/>
    </location>
</feature>
<evidence type="ECO:0000256" key="3">
    <source>
        <dbReference type="ARBA" id="ARBA00008870"/>
    </source>
</evidence>
<dbReference type="GO" id="GO:0005634">
    <property type="term" value="C:nucleus"/>
    <property type="evidence" value="ECO:0007669"/>
    <property type="project" value="UniProtKB-SubCell"/>
</dbReference>
<accession>A0A7C8ICE3</accession>
<dbReference type="PROSITE" id="PS51186">
    <property type="entry name" value="GNAT"/>
    <property type="match status" value="1"/>
</dbReference>
<sequence length="262" mass="30402">MTRTKTNHAYKGPSGIRAHYKKTKVHSKEKVANMMNDLPITGPRRKKQRQGLWWALWQMDISYLYSRSGCTIEPYYVVELAEEDFEACYRLVELTSKATYQLSRGGWNGKEKMREMKQDFMCYLLVRAERGFSRPNTPTEERSSMLTLGDVLGFTSFMISEDEYPNPEGKVIYIYEIHFHKAARRCGLGSYLMGILEQLAMKLGINKLMLTVFKINEGARTLYERLGYRRDAASPMKETRTGIKDTADYLILSKHLDDAWRG</sequence>
<dbReference type="GO" id="GO:0043998">
    <property type="term" value="F:histone H2A acetyltransferase activity"/>
    <property type="evidence" value="ECO:0007669"/>
    <property type="project" value="InterPro"/>
</dbReference>
<keyword evidence="7 13" id="KW-0808">Transferase</keyword>
<keyword evidence="9 13" id="KW-0012">Acyltransferase</keyword>
<comment type="caution">
    <text evidence="13">The sequence shown here is derived from an EMBL/GenBank/DDBJ whole genome shotgun (WGS) entry which is preliminary data.</text>
</comment>
<dbReference type="AlphaFoldDB" id="A0A7C8ICE3"/>
<dbReference type="CDD" id="cd04301">
    <property type="entry name" value="NAT_SF"/>
    <property type="match status" value="1"/>
</dbReference>
<gene>
    <name evidence="13" type="ORF">BDV95DRAFT_217998</name>
</gene>
<evidence type="ECO:0000313" key="13">
    <source>
        <dbReference type="EMBL" id="KAF2876154.1"/>
    </source>
</evidence>
<name>A0A7C8ICE3_9PLEO</name>
<organism evidence="13 14">
    <name type="scientific">Massariosphaeria phaeospora</name>
    <dbReference type="NCBI Taxonomy" id="100035"/>
    <lineage>
        <taxon>Eukaryota</taxon>
        <taxon>Fungi</taxon>
        <taxon>Dikarya</taxon>
        <taxon>Ascomycota</taxon>
        <taxon>Pezizomycotina</taxon>
        <taxon>Dothideomycetes</taxon>
        <taxon>Pleosporomycetidae</taxon>
        <taxon>Pleosporales</taxon>
        <taxon>Pleosporales incertae sedis</taxon>
        <taxon>Massariosphaeria</taxon>
    </lineage>
</organism>